<gene>
    <name evidence="3" type="ORF">NGM99_11365</name>
</gene>
<feature type="modified residue" description="4-aspartylphosphate" evidence="1">
    <location>
        <position position="61"/>
    </location>
</feature>
<dbReference type="SMART" id="SM00448">
    <property type="entry name" value="REC"/>
    <property type="match status" value="1"/>
</dbReference>
<comment type="caution">
    <text evidence="3">The sequence shown here is derived from an EMBL/GenBank/DDBJ whole genome shotgun (WGS) entry which is preliminary data.</text>
</comment>
<proteinExistence type="predicted"/>
<dbReference type="PROSITE" id="PS50110">
    <property type="entry name" value="RESPONSE_REGULATORY"/>
    <property type="match status" value="1"/>
</dbReference>
<dbReference type="InterPro" id="IPR001789">
    <property type="entry name" value="Sig_transdc_resp-reg_receiver"/>
</dbReference>
<evidence type="ECO:0000256" key="1">
    <source>
        <dbReference type="PROSITE-ProRule" id="PRU00169"/>
    </source>
</evidence>
<dbReference type="SUPFAM" id="SSF52172">
    <property type="entry name" value="CheY-like"/>
    <property type="match status" value="1"/>
</dbReference>
<keyword evidence="4" id="KW-1185">Reference proteome</keyword>
<dbReference type="Proteomes" id="UP001205906">
    <property type="component" value="Unassembled WGS sequence"/>
</dbReference>
<evidence type="ECO:0000259" key="2">
    <source>
        <dbReference type="PROSITE" id="PS50110"/>
    </source>
</evidence>
<keyword evidence="1" id="KW-0597">Phosphoprotein</keyword>
<accession>A0ABT1C6D0</accession>
<feature type="domain" description="Response regulatory" evidence="2">
    <location>
        <begin position="10"/>
        <end position="121"/>
    </location>
</feature>
<dbReference type="InterPro" id="IPR011006">
    <property type="entry name" value="CheY-like_superfamily"/>
</dbReference>
<evidence type="ECO:0000313" key="4">
    <source>
        <dbReference type="Proteomes" id="UP001205906"/>
    </source>
</evidence>
<name>A0ABT1C6D0_9HYPH</name>
<dbReference type="Gene3D" id="3.40.50.2300">
    <property type="match status" value="1"/>
</dbReference>
<dbReference type="EMBL" id="JAMXQS010000005">
    <property type="protein sequence ID" value="MCO6050382.1"/>
    <property type="molecule type" value="Genomic_DNA"/>
</dbReference>
<protein>
    <submittedName>
        <fullName evidence="3">Response regulator</fullName>
    </submittedName>
</protein>
<evidence type="ECO:0000313" key="3">
    <source>
        <dbReference type="EMBL" id="MCO6050382.1"/>
    </source>
</evidence>
<organism evidence="3 4">
    <name type="scientific">Mesorhizobium liriopis</name>
    <dbReference type="NCBI Taxonomy" id="2953882"/>
    <lineage>
        <taxon>Bacteria</taxon>
        <taxon>Pseudomonadati</taxon>
        <taxon>Pseudomonadota</taxon>
        <taxon>Alphaproteobacteria</taxon>
        <taxon>Hyphomicrobiales</taxon>
        <taxon>Phyllobacteriaceae</taxon>
        <taxon>Mesorhizobium</taxon>
    </lineage>
</organism>
<dbReference type="Pfam" id="PF00072">
    <property type="entry name" value="Response_reg"/>
    <property type="match status" value="1"/>
</dbReference>
<reference evidence="3 4" key="1">
    <citation type="submission" date="2022-06" db="EMBL/GenBank/DDBJ databases">
        <title>Mesorhizobium sp. strain RP14 Genome sequencing and assembly.</title>
        <authorList>
            <person name="Kim I."/>
        </authorList>
    </citation>
    <scope>NUCLEOTIDE SEQUENCE [LARGE SCALE GENOMIC DNA]</scope>
    <source>
        <strain evidence="4">RP14(2022)</strain>
    </source>
</reference>
<sequence>MPSTGLRGRRILVIEDEYMLADDLRRAFEEQGSTVVGPVGNVGDALRKIAIETEIDAAVLDLNLGGELAFSVADALVARGVPLVITTGYSERDIPERLAEIKRCEKPVDPDNIVKALAGTLV</sequence>
<dbReference type="RefSeq" id="WP_252818971.1">
    <property type="nucleotide sequence ID" value="NZ_JAMXQS010000005.1"/>
</dbReference>